<name>A0ABQ1FBT7_9BACL</name>
<gene>
    <name evidence="1" type="ORF">GCM10008018_58450</name>
</gene>
<evidence type="ECO:0000313" key="2">
    <source>
        <dbReference type="Proteomes" id="UP000615455"/>
    </source>
</evidence>
<reference evidence="2" key="1">
    <citation type="journal article" date="2019" name="Int. J. Syst. Evol. Microbiol.">
        <title>The Global Catalogue of Microorganisms (GCM) 10K type strain sequencing project: providing services to taxonomists for standard genome sequencing and annotation.</title>
        <authorList>
            <consortium name="The Broad Institute Genomics Platform"/>
            <consortium name="The Broad Institute Genome Sequencing Center for Infectious Disease"/>
            <person name="Wu L."/>
            <person name="Ma J."/>
        </authorList>
    </citation>
    <scope>NUCLEOTIDE SEQUENCE [LARGE SCALE GENOMIC DNA]</scope>
    <source>
        <strain evidence="2">CGMCC 1.15043</strain>
    </source>
</reference>
<protein>
    <submittedName>
        <fullName evidence="1">Uncharacterized protein</fullName>
    </submittedName>
</protein>
<comment type="caution">
    <text evidence="1">The sequence shown here is derived from an EMBL/GenBank/DDBJ whole genome shotgun (WGS) entry which is preliminary data.</text>
</comment>
<dbReference type="RefSeq" id="WP_189018584.1">
    <property type="nucleotide sequence ID" value="NZ_BMHE01000047.1"/>
</dbReference>
<keyword evidence="2" id="KW-1185">Reference proteome</keyword>
<dbReference type="Proteomes" id="UP000615455">
    <property type="component" value="Unassembled WGS sequence"/>
</dbReference>
<dbReference type="EMBL" id="BMHE01000047">
    <property type="protein sequence ID" value="GGA04884.1"/>
    <property type="molecule type" value="Genomic_DNA"/>
</dbReference>
<evidence type="ECO:0000313" key="1">
    <source>
        <dbReference type="EMBL" id="GGA04884.1"/>
    </source>
</evidence>
<organism evidence="1 2">
    <name type="scientific">Paenibacillus marchantiophytorum</name>
    <dbReference type="NCBI Taxonomy" id="1619310"/>
    <lineage>
        <taxon>Bacteria</taxon>
        <taxon>Bacillati</taxon>
        <taxon>Bacillota</taxon>
        <taxon>Bacilli</taxon>
        <taxon>Bacillales</taxon>
        <taxon>Paenibacillaceae</taxon>
        <taxon>Paenibacillus</taxon>
    </lineage>
</organism>
<accession>A0ABQ1FBT7</accession>
<sequence length="181" mass="20523">MIDAFKGAVIIVLLAIVFGVYPAYRQAEKVDDMTYQVSDAAITQFVDTVRGKGYVDVRDYNQFLRSLDTSNAVFDVTLERYKKVIEPTYTNPNNFGTFQQTFTVRYDGYFTKEILSTLYPSARLADDDVSRRYTMHVGDIFNVRIQSRGITLAGRLRSFLFRGQAVPIAIKKGGMVRSEAP</sequence>
<proteinExistence type="predicted"/>